<dbReference type="EMBL" id="JWZT01004956">
    <property type="protein sequence ID" value="KII62499.1"/>
    <property type="molecule type" value="Genomic_DNA"/>
</dbReference>
<dbReference type="AlphaFoldDB" id="A0A0C2MDW7"/>
<sequence length="120" mass="14010">MQRMILNLETHTEISYTEVANILLVNRITLSKIHKKYNRSGVIEDDKRGVSRTLYMSDDIIYIDEIGFNHDLMAKFGRSLDKREKSFSGYDKLKGTQHKCVCRKAKQWLFISGQELEHTA</sequence>
<reference evidence="1 2" key="1">
    <citation type="journal article" date="2014" name="Genome Biol. Evol.">
        <title>The genome of the myxosporean Thelohanellus kitauei shows adaptations to nutrient acquisition within its fish host.</title>
        <authorList>
            <person name="Yang Y."/>
            <person name="Xiong J."/>
            <person name="Zhou Z."/>
            <person name="Huo F."/>
            <person name="Miao W."/>
            <person name="Ran C."/>
            <person name="Liu Y."/>
            <person name="Zhang J."/>
            <person name="Feng J."/>
            <person name="Wang M."/>
            <person name="Wang M."/>
            <person name="Wang L."/>
            <person name="Yao B."/>
        </authorList>
    </citation>
    <scope>NUCLEOTIDE SEQUENCE [LARGE SCALE GENOMIC DNA]</scope>
    <source>
        <strain evidence="1">Wuqing</strain>
    </source>
</reference>
<protein>
    <submittedName>
        <fullName evidence="1">Uncharacterized protein</fullName>
    </submittedName>
</protein>
<keyword evidence="2" id="KW-1185">Reference proteome</keyword>
<accession>A0A0C2MDW7</accession>
<dbReference type="OrthoDB" id="7744248at2759"/>
<organism evidence="1 2">
    <name type="scientific">Thelohanellus kitauei</name>
    <name type="common">Myxosporean</name>
    <dbReference type="NCBI Taxonomy" id="669202"/>
    <lineage>
        <taxon>Eukaryota</taxon>
        <taxon>Metazoa</taxon>
        <taxon>Cnidaria</taxon>
        <taxon>Myxozoa</taxon>
        <taxon>Myxosporea</taxon>
        <taxon>Bivalvulida</taxon>
        <taxon>Platysporina</taxon>
        <taxon>Myxobolidae</taxon>
        <taxon>Thelohanellus</taxon>
    </lineage>
</organism>
<proteinExistence type="predicted"/>
<evidence type="ECO:0000313" key="2">
    <source>
        <dbReference type="Proteomes" id="UP000031668"/>
    </source>
</evidence>
<evidence type="ECO:0000313" key="1">
    <source>
        <dbReference type="EMBL" id="KII62499.1"/>
    </source>
</evidence>
<gene>
    <name evidence="1" type="ORF">RF11_11699</name>
</gene>
<comment type="caution">
    <text evidence="1">The sequence shown here is derived from an EMBL/GenBank/DDBJ whole genome shotgun (WGS) entry which is preliminary data.</text>
</comment>
<dbReference type="Proteomes" id="UP000031668">
    <property type="component" value="Unassembled WGS sequence"/>
</dbReference>
<name>A0A0C2MDW7_THEKT</name>